<feature type="transmembrane region" description="Helical" evidence="1">
    <location>
        <begin position="107"/>
        <end position="125"/>
    </location>
</feature>
<dbReference type="RefSeq" id="WP_106063490.1">
    <property type="nucleotide sequence ID" value="NZ_PVXO01000036.1"/>
</dbReference>
<proteinExistence type="predicted"/>
<sequence length="128" mass="14081">MEIVKVVAFAFASLFIVMVVKDSKKEELAVQISICVGILIFLFMISKITSIMNLLQQLSLKANIDFIYLTTVFKILGIAYLASFCSEICKDAGQASIASKVEFAGKILILVLAMPILMAVLQSILRIM</sequence>
<feature type="transmembrane region" description="Helical" evidence="1">
    <location>
        <begin position="66"/>
        <end position="86"/>
    </location>
</feature>
<dbReference type="OrthoDB" id="1682150at2"/>
<dbReference type="InterPro" id="IPR014211">
    <property type="entry name" value="Spore_III_AD"/>
</dbReference>
<evidence type="ECO:0000313" key="3">
    <source>
        <dbReference type="Proteomes" id="UP000239706"/>
    </source>
</evidence>
<dbReference type="AlphaFoldDB" id="A0A2T0B4K1"/>
<organism evidence="2 3">
    <name type="scientific">Clostridium liquoris</name>
    <dbReference type="NCBI Taxonomy" id="1289519"/>
    <lineage>
        <taxon>Bacteria</taxon>
        <taxon>Bacillati</taxon>
        <taxon>Bacillota</taxon>
        <taxon>Clostridia</taxon>
        <taxon>Eubacteriales</taxon>
        <taxon>Clostridiaceae</taxon>
        <taxon>Clostridium</taxon>
    </lineage>
</organism>
<keyword evidence="3" id="KW-1185">Reference proteome</keyword>
<dbReference type="InterPro" id="IPR025664">
    <property type="entry name" value="Spore_III_AC/AD"/>
</dbReference>
<feature type="transmembrane region" description="Helical" evidence="1">
    <location>
        <begin position="6"/>
        <end position="21"/>
    </location>
</feature>
<feature type="transmembrane region" description="Helical" evidence="1">
    <location>
        <begin position="28"/>
        <end position="46"/>
    </location>
</feature>
<name>A0A2T0B4K1_9CLOT</name>
<comment type="caution">
    <text evidence="2">The sequence shown here is derived from an EMBL/GenBank/DDBJ whole genome shotgun (WGS) entry which is preliminary data.</text>
</comment>
<protein>
    <submittedName>
        <fullName evidence="2">Stage III sporulation protein AC/AD protein family protein</fullName>
    </submittedName>
</protein>
<keyword evidence="1" id="KW-0812">Transmembrane</keyword>
<evidence type="ECO:0000313" key="2">
    <source>
        <dbReference type="EMBL" id="PRR78792.1"/>
    </source>
</evidence>
<dbReference type="Pfam" id="PF06686">
    <property type="entry name" value="SpoIIIAC"/>
    <property type="match status" value="2"/>
</dbReference>
<reference evidence="2 3" key="1">
    <citation type="submission" date="2018-03" db="EMBL/GenBank/DDBJ databases">
        <title>Genome sequence of Clostridium liquoris DSM 100320.</title>
        <authorList>
            <person name="Poehlein A."/>
            <person name="Daniel R."/>
        </authorList>
    </citation>
    <scope>NUCLEOTIDE SEQUENCE [LARGE SCALE GENOMIC DNA]</scope>
    <source>
        <strain evidence="2 3">DSM 100320</strain>
    </source>
</reference>
<evidence type="ECO:0000256" key="1">
    <source>
        <dbReference type="SAM" id="Phobius"/>
    </source>
</evidence>
<keyword evidence="1" id="KW-0472">Membrane</keyword>
<dbReference type="Proteomes" id="UP000239706">
    <property type="component" value="Unassembled WGS sequence"/>
</dbReference>
<dbReference type="EMBL" id="PVXO01000036">
    <property type="protein sequence ID" value="PRR78792.1"/>
    <property type="molecule type" value="Genomic_DNA"/>
</dbReference>
<keyword evidence="1" id="KW-1133">Transmembrane helix</keyword>
<gene>
    <name evidence="2" type="ORF">CLLI_13740</name>
</gene>
<accession>A0A2T0B4K1</accession>
<dbReference type="NCBIfam" id="TIGR02849">
    <property type="entry name" value="spore_III_AD"/>
    <property type="match status" value="1"/>
</dbReference>